<comment type="caution">
    <text evidence="2">The sequence shown here is derived from an EMBL/GenBank/DDBJ whole genome shotgun (WGS) entry which is preliminary data.</text>
</comment>
<dbReference type="InterPro" id="IPR058404">
    <property type="entry name" value="DUF8091"/>
</dbReference>
<dbReference type="EMBL" id="DSVL01000403">
    <property type="protein sequence ID" value="HFH30417.1"/>
    <property type="molecule type" value="Genomic_DNA"/>
</dbReference>
<gene>
    <name evidence="2" type="ORF">ENS59_13065</name>
</gene>
<sequence length="245" mass="28493">MSEFNRESTLHAQLKQLYAGTGGHIEVPVESYICDCRTGYGELIEIQTGSFGPLKYKLQQIAQNYQVKIVHPIIRNRFIETYSADKILLRKRQSPRKGNSWDLFKALIYAPELVLNTNISLELVALDITETRIEDGNGSWHRKGISLDDKKLFALHETWVLHYPDDYEDFIPFTIEETFTIRDFFNRCKDIRTAKKPISEQVFSKPTKEPLTYSTAQKAIYVLHRIGILERIGKKGNSYLYRKKQ</sequence>
<accession>A0A7C3E6M6</accession>
<proteinExistence type="predicted"/>
<evidence type="ECO:0000313" key="2">
    <source>
        <dbReference type="EMBL" id="HFH30417.1"/>
    </source>
</evidence>
<organism evidence="2">
    <name type="scientific">Gracilinema caldarium</name>
    <dbReference type="NCBI Taxonomy" id="215591"/>
    <lineage>
        <taxon>Bacteria</taxon>
        <taxon>Pseudomonadati</taxon>
        <taxon>Spirochaetota</taxon>
        <taxon>Spirochaetia</taxon>
        <taxon>Spirochaetales</taxon>
        <taxon>Breznakiellaceae</taxon>
        <taxon>Gracilinema</taxon>
    </lineage>
</organism>
<protein>
    <recommendedName>
        <fullName evidence="1">DUF8091 domain-containing protein</fullName>
    </recommendedName>
</protein>
<dbReference type="Pfam" id="PF26351">
    <property type="entry name" value="DUF8091"/>
    <property type="match status" value="1"/>
</dbReference>
<reference evidence="2" key="1">
    <citation type="journal article" date="2020" name="mSystems">
        <title>Genome- and Community-Level Interaction Insights into Carbon Utilization and Element Cycling Functions of Hydrothermarchaeota in Hydrothermal Sediment.</title>
        <authorList>
            <person name="Zhou Z."/>
            <person name="Liu Y."/>
            <person name="Xu W."/>
            <person name="Pan J."/>
            <person name="Luo Z.H."/>
            <person name="Li M."/>
        </authorList>
    </citation>
    <scope>NUCLEOTIDE SEQUENCE [LARGE SCALE GENOMIC DNA]</scope>
    <source>
        <strain evidence="2">SpSt-503</strain>
    </source>
</reference>
<evidence type="ECO:0000259" key="1">
    <source>
        <dbReference type="Pfam" id="PF26351"/>
    </source>
</evidence>
<feature type="domain" description="DUF8091" evidence="1">
    <location>
        <begin position="8"/>
        <end position="161"/>
    </location>
</feature>
<dbReference type="AlphaFoldDB" id="A0A7C3E6M6"/>
<name>A0A7C3E6M6_9SPIR</name>